<reference evidence="1" key="1">
    <citation type="submission" date="2024-02" db="EMBL/GenBank/DDBJ databases">
        <title>Sediminibacterium planktonica sp. nov. and Sediminibacterium longus sp. nov., isolated from surface lake and river water.</title>
        <authorList>
            <person name="Watanabe K."/>
            <person name="Takemine S."/>
            <person name="Ishii Y."/>
            <person name="Ogata Y."/>
            <person name="Shindo C."/>
            <person name="Suda W."/>
        </authorList>
    </citation>
    <scope>NUCLEOTIDE SEQUENCE</scope>
    <source>
        <strain evidence="1">KACHI17</strain>
    </source>
</reference>
<dbReference type="EMBL" id="AP029612">
    <property type="protein sequence ID" value="BFG70396.1"/>
    <property type="molecule type" value="Genomic_DNA"/>
</dbReference>
<gene>
    <name evidence="1" type="ORF">KACHI17_12770</name>
</gene>
<protein>
    <submittedName>
        <fullName evidence="1">Uncharacterized protein</fullName>
    </submittedName>
</protein>
<accession>A0AAT9GII9</accession>
<proteinExistence type="predicted"/>
<organism evidence="1">
    <name type="scientific">Sediminibacterium sp. KACHI17</name>
    <dbReference type="NCBI Taxonomy" id="1751071"/>
    <lineage>
        <taxon>Bacteria</taxon>
        <taxon>Pseudomonadati</taxon>
        <taxon>Bacteroidota</taxon>
        <taxon>Chitinophagia</taxon>
        <taxon>Chitinophagales</taxon>
        <taxon>Chitinophagaceae</taxon>
        <taxon>Sediminibacterium</taxon>
    </lineage>
</organism>
<sequence length="374" mass="43899">MNDTFQELNDLIHEGTQSHITETIKEQKRKEATLKARELEKKFTGTFLWIQCKKALRTMVMVMIKALHIWLEKIYRNRPTDHKRNRTNEQLEIWCTDTLDFIRRHFPEHFNPHEPMPHCLWEIAKEKQDADWESLSAIARENVSETALIAILRMIYQSQLHKTGTHSYYHTEYWTELLSVLPSEQPGLYEDTTTAMIFTLIRRNCNHPLFIHFMIERCTLQLTENANAIEHWVRYLHWVDRIPLIDLMGAEPEQPSVKDQLKAAIQAELIHSQELEKKDIDNGKISSHLLFQTTLSVSQLAAFFRVLIEAGILTTDNNKELMRVVSQTFRTSRTNAPISSHHLYDKFYTLERPALSILKTHITTMLQKTAKLSN</sequence>
<dbReference type="AlphaFoldDB" id="A0AAT9GII9"/>
<evidence type="ECO:0000313" key="1">
    <source>
        <dbReference type="EMBL" id="BFG70396.1"/>
    </source>
</evidence>
<dbReference type="RefSeq" id="WP_353550678.1">
    <property type="nucleotide sequence ID" value="NZ_AP029612.1"/>
</dbReference>
<name>A0AAT9GII9_9BACT</name>